<dbReference type="Proteomes" id="UP000708208">
    <property type="component" value="Unassembled WGS sequence"/>
</dbReference>
<dbReference type="EMBL" id="CAJVCH010003220">
    <property type="protein sequence ID" value="CAG7647764.1"/>
    <property type="molecule type" value="Genomic_DNA"/>
</dbReference>
<keyword evidence="2" id="KW-1185">Reference proteome</keyword>
<gene>
    <name evidence="1" type="ORF">AFUS01_LOCUS638</name>
</gene>
<reference evidence="1" key="1">
    <citation type="submission" date="2021-06" db="EMBL/GenBank/DDBJ databases">
        <authorList>
            <person name="Hodson N. C."/>
            <person name="Mongue J. A."/>
            <person name="Jaron S. K."/>
        </authorList>
    </citation>
    <scope>NUCLEOTIDE SEQUENCE</scope>
</reference>
<sequence length="26" mass="2850">VADQVAHPEFIADIEASLTSTEFEET</sequence>
<dbReference type="AlphaFoldDB" id="A0A8J2J2L1"/>
<protein>
    <submittedName>
        <fullName evidence="1">Uncharacterized protein</fullName>
    </submittedName>
</protein>
<evidence type="ECO:0000313" key="2">
    <source>
        <dbReference type="Proteomes" id="UP000708208"/>
    </source>
</evidence>
<feature type="non-terminal residue" evidence="1">
    <location>
        <position position="1"/>
    </location>
</feature>
<proteinExistence type="predicted"/>
<name>A0A8J2J2L1_9HEXA</name>
<evidence type="ECO:0000313" key="1">
    <source>
        <dbReference type="EMBL" id="CAG7647764.1"/>
    </source>
</evidence>
<organism evidence="1 2">
    <name type="scientific">Allacma fusca</name>
    <dbReference type="NCBI Taxonomy" id="39272"/>
    <lineage>
        <taxon>Eukaryota</taxon>
        <taxon>Metazoa</taxon>
        <taxon>Ecdysozoa</taxon>
        <taxon>Arthropoda</taxon>
        <taxon>Hexapoda</taxon>
        <taxon>Collembola</taxon>
        <taxon>Symphypleona</taxon>
        <taxon>Sminthuridae</taxon>
        <taxon>Allacma</taxon>
    </lineage>
</organism>
<accession>A0A8J2J2L1</accession>
<comment type="caution">
    <text evidence="1">The sequence shown here is derived from an EMBL/GenBank/DDBJ whole genome shotgun (WGS) entry which is preliminary data.</text>
</comment>